<dbReference type="Proteomes" id="UP000694402">
    <property type="component" value="Unassembled WGS sequence"/>
</dbReference>
<evidence type="ECO:0000259" key="2">
    <source>
        <dbReference type="Pfam" id="PF17978"/>
    </source>
</evidence>
<dbReference type="UniPathway" id="UPA00143"/>
<dbReference type="GO" id="GO:0005739">
    <property type="term" value="C:mitochondrion"/>
    <property type="evidence" value="ECO:0007669"/>
    <property type="project" value="InterPro"/>
</dbReference>
<name>A0A8C8IDJ4_ONCTS</name>
<dbReference type="InterPro" id="IPR041170">
    <property type="entry name" value="Znf-RING_14"/>
</dbReference>
<dbReference type="GO" id="GO:0016567">
    <property type="term" value="P:protein ubiquitination"/>
    <property type="evidence" value="ECO:0007669"/>
    <property type="project" value="UniProtKB-UniPathway"/>
</dbReference>
<proteinExistence type="predicted"/>
<organism evidence="3 4">
    <name type="scientific">Oncorhynchus tshawytscha</name>
    <name type="common">Chinook salmon</name>
    <name type="synonym">Salmo tshawytscha</name>
    <dbReference type="NCBI Taxonomy" id="74940"/>
    <lineage>
        <taxon>Eukaryota</taxon>
        <taxon>Metazoa</taxon>
        <taxon>Chordata</taxon>
        <taxon>Craniata</taxon>
        <taxon>Vertebrata</taxon>
        <taxon>Euteleostomi</taxon>
        <taxon>Actinopterygii</taxon>
        <taxon>Neopterygii</taxon>
        <taxon>Teleostei</taxon>
        <taxon>Protacanthopterygii</taxon>
        <taxon>Salmoniformes</taxon>
        <taxon>Salmonidae</taxon>
        <taxon>Salmoninae</taxon>
        <taxon>Oncorhynchus</taxon>
    </lineage>
</organism>
<evidence type="ECO:0000259" key="1">
    <source>
        <dbReference type="Pfam" id="PF17976"/>
    </source>
</evidence>
<dbReference type="GO" id="GO:0005829">
    <property type="term" value="C:cytosol"/>
    <property type="evidence" value="ECO:0007669"/>
    <property type="project" value="InterPro"/>
</dbReference>
<protein>
    <submittedName>
        <fullName evidence="3">Parkin RBR E3 ubiquitin protein ligase</fullName>
    </submittedName>
</protein>
<sequence length="324" mass="36089">ASIAMPRKMVWRLQGVQPEQLRCGNINLSLSFSCLRSLALSLQGCDLLEQNTMHSDLALITRLDLTTSSLPTSSTGLGVILETDTKQRARVEPENTGRGECVPFTFGCFFQWLRLQLHLNPPAGVHCVLKLSPSLFLYPSLPERSHGVCQSEGCLDRVAELYLKCAAHDTSVALDLFMPIVRDVPCIACTNIIGDLFSSVLLSPCCCHLVSLDLFHIYCVTRLNDRQFIHQSDGGYSHPCAGKLLCLNRISLTPHHYRGYQRYAAEECLLQMGGVLCPDGRSDVSRWEECCVQPSEDDRRMIQCLISNGLGCRERHTHAQAHNT</sequence>
<dbReference type="InterPro" id="IPR003977">
    <property type="entry name" value="Parkin"/>
</dbReference>
<dbReference type="Pfam" id="PF17976">
    <property type="entry name" value="zf-RING_12"/>
    <property type="match status" value="1"/>
</dbReference>
<reference evidence="3" key="1">
    <citation type="submission" date="2025-08" db="UniProtKB">
        <authorList>
            <consortium name="Ensembl"/>
        </authorList>
    </citation>
    <scope>IDENTIFICATION</scope>
</reference>
<feature type="domain" description="Parkin RING/Ubox like zinc-binding" evidence="1">
    <location>
        <begin position="141"/>
        <end position="170"/>
    </location>
</feature>
<evidence type="ECO:0000313" key="3">
    <source>
        <dbReference type="Ensembl" id="ENSOTSP00005078860.1"/>
    </source>
</evidence>
<evidence type="ECO:0000313" key="4">
    <source>
        <dbReference type="Proteomes" id="UP000694402"/>
    </source>
</evidence>
<dbReference type="PRINTS" id="PR01475">
    <property type="entry name" value="PARKIN"/>
</dbReference>
<dbReference type="Ensembl" id="ENSOTST00005085450.2">
    <property type="protein sequence ID" value="ENSOTSP00005078860.1"/>
    <property type="gene ID" value="ENSOTSG00005037121.2"/>
</dbReference>
<accession>A0A8C8IDJ4</accession>
<dbReference type="AlphaFoldDB" id="A0A8C8IDJ4"/>
<feature type="domain" description="RING/Ubox-like zinc-binding" evidence="2">
    <location>
        <begin position="180"/>
        <end position="258"/>
    </location>
</feature>
<keyword evidence="4" id="KW-1185">Reference proteome</keyword>
<dbReference type="GO" id="GO:0004842">
    <property type="term" value="F:ubiquitin-protein transferase activity"/>
    <property type="evidence" value="ECO:0007669"/>
    <property type="project" value="InterPro"/>
</dbReference>
<dbReference type="Pfam" id="PF17978">
    <property type="entry name" value="zf-RING_14"/>
    <property type="match status" value="1"/>
</dbReference>
<dbReference type="InterPro" id="IPR041565">
    <property type="entry name" value="Parkin_Znf-RING"/>
</dbReference>
<dbReference type="GeneTree" id="ENSGT00390000011034"/>
<reference evidence="3" key="2">
    <citation type="submission" date="2025-09" db="UniProtKB">
        <authorList>
            <consortium name="Ensembl"/>
        </authorList>
    </citation>
    <scope>IDENTIFICATION</scope>
</reference>